<accession>A0A7X6D129</accession>
<evidence type="ECO:0000313" key="2">
    <source>
        <dbReference type="Proteomes" id="UP000578686"/>
    </source>
</evidence>
<evidence type="ECO:0000313" key="1">
    <source>
        <dbReference type="EMBL" id="NJQ06115.1"/>
    </source>
</evidence>
<protein>
    <submittedName>
        <fullName evidence="1">Uncharacterized protein</fullName>
    </submittedName>
</protein>
<organism evidence="1 2">
    <name type="scientific">Streptomyces lonarensis</name>
    <dbReference type="NCBI Taxonomy" id="700599"/>
    <lineage>
        <taxon>Bacteria</taxon>
        <taxon>Bacillati</taxon>
        <taxon>Actinomycetota</taxon>
        <taxon>Actinomycetes</taxon>
        <taxon>Kitasatosporales</taxon>
        <taxon>Streptomycetaceae</taxon>
        <taxon>Streptomyces</taxon>
    </lineage>
</organism>
<gene>
    <name evidence="1" type="ORF">HCN56_11125</name>
</gene>
<name>A0A7X6D129_9ACTN</name>
<dbReference type="RefSeq" id="WP_167969866.1">
    <property type="nucleotide sequence ID" value="NZ_BHZG01000090.1"/>
</dbReference>
<proteinExistence type="predicted"/>
<keyword evidence="2" id="KW-1185">Reference proteome</keyword>
<dbReference type="EMBL" id="JAAVJD010000066">
    <property type="protein sequence ID" value="NJQ06115.1"/>
    <property type="molecule type" value="Genomic_DNA"/>
</dbReference>
<dbReference type="Proteomes" id="UP000578686">
    <property type="component" value="Unassembled WGS sequence"/>
</dbReference>
<dbReference type="AlphaFoldDB" id="A0A7X6D129"/>
<comment type="caution">
    <text evidence="1">The sequence shown here is derived from an EMBL/GenBank/DDBJ whole genome shotgun (WGS) entry which is preliminary data.</text>
</comment>
<reference evidence="1 2" key="1">
    <citation type="submission" date="2020-03" db="EMBL/GenBank/DDBJ databases">
        <title>Draft genome of Streptomyces sp. ventii, isolated from the Axial Seamount in the Pacific Ocean, and resequencing of the two type strains Streptomyces lonarensis strain NCL 716 and Streptomyces bohaiensis strain 11A07.</title>
        <authorList>
            <person name="Loughran R.M."/>
            <person name="Pfannmuller K.M."/>
            <person name="Wasson B.J."/>
            <person name="Deadmond M.C."/>
            <person name="Paddock B.E."/>
            <person name="Koyack M.J."/>
            <person name="Gallegos D.A."/>
            <person name="Mitchell E.A."/>
            <person name="Ushijima B."/>
            <person name="Saw J.H."/>
            <person name="Mcphail K.L."/>
            <person name="Videau P."/>
        </authorList>
    </citation>
    <scope>NUCLEOTIDE SEQUENCE [LARGE SCALE GENOMIC DNA]</scope>
    <source>
        <strain evidence="1 2">NCL716</strain>
    </source>
</reference>
<sequence length="140" mass="14653">MHVDGVWCETVVRSPDAGAEWHLGGGWSTTAALALGWMRGAALRLADALDPRPSDGPFPPGCLRHAAPDDGNPGAVFRDWAADIDYQAVQQAALDAGRPVSVNSRGPDVVCGSGEVDVLYSLSARPVRAGAPSRRVVRAL</sequence>